<protein>
    <submittedName>
        <fullName evidence="1">Uncharacterized protein</fullName>
    </submittedName>
</protein>
<evidence type="ECO:0000313" key="1">
    <source>
        <dbReference type="EMBL" id="XKX17591.1"/>
    </source>
</evidence>
<evidence type="ECO:0000313" key="2">
    <source>
        <dbReference type="Proteomes" id="UP001365931"/>
    </source>
</evidence>
<proteinExistence type="predicted"/>
<dbReference type="Proteomes" id="UP001365931">
    <property type="component" value="Segment"/>
</dbReference>
<dbReference type="EMBL" id="PQ360875">
    <property type="protein sequence ID" value="XKX17591.1"/>
    <property type="molecule type" value="Genomic_DNA"/>
</dbReference>
<organism evidence="1 2">
    <name type="scientific">Klebsiella phage phi1_175008</name>
    <dbReference type="NCBI Taxonomy" id="3127744"/>
    <lineage>
        <taxon>Viruses</taxon>
        <taxon>Duplodnaviria</taxon>
        <taxon>Heunggongvirae</taxon>
        <taxon>Uroviricota</taxon>
        <taxon>Caudoviricetes</taxon>
        <taxon>Stephanstirmvirinae</taxon>
    </lineage>
</organism>
<sequence>MKTNGTYDVEHFVDLTAVTDEKLLKLRDVAGDHLQDTFAEYMAARDRSIAIQLELQSRGIIKPKD</sequence>
<gene>
    <name evidence="1" type="ORF">MVUOKPPV_CDS0194</name>
</gene>
<accession>A0ACD5FRK1</accession>
<reference evidence="1" key="1">
    <citation type="submission" date="2024-09" db="EMBL/GenBank/DDBJ databases">
        <title>The complete genome of Klebsiella pneumoniae phage phi1_175008.</title>
        <authorList>
            <person name="Li J."/>
            <person name="Feng Y."/>
            <person name="Zong Z."/>
        </authorList>
    </citation>
    <scope>NUCLEOTIDE SEQUENCE</scope>
</reference>
<name>A0ACD5FRK1_9CAUD</name>